<protein>
    <recommendedName>
        <fullName evidence="2">BTB domain-containing protein</fullName>
    </recommendedName>
</protein>
<evidence type="ECO:0000256" key="1">
    <source>
        <dbReference type="SAM" id="MobiDB-lite"/>
    </source>
</evidence>
<dbReference type="SUPFAM" id="SSF54695">
    <property type="entry name" value="POZ domain"/>
    <property type="match status" value="1"/>
</dbReference>
<dbReference type="InterPro" id="IPR011333">
    <property type="entry name" value="SKP1/BTB/POZ_sf"/>
</dbReference>
<comment type="caution">
    <text evidence="3">The sequence shown here is derived from an EMBL/GenBank/DDBJ whole genome shotgun (WGS) entry which is preliminary data.</text>
</comment>
<dbReference type="EMBL" id="JANTQA010000070">
    <property type="protein sequence ID" value="KAJ3425771.1"/>
    <property type="molecule type" value="Genomic_DNA"/>
</dbReference>
<evidence type="ECO:0000313" key="3">
    <source>
        <dbReference type="EMBL" id="KAJ3425771.1"/>
    </source>
</evidence>
<dbReference type="Proteomes" id="UP001146793">
    <property type="component" value="Unassembled WGS sequence"/>
</dbReference>
<dbReference type="CDD" id="cd18186">
    <property type="entry name" value="BTB_POZ_ZBTB_KLHL-like"/>
    <property type="match status" value="1"/>
</dbReference>
<accession>A0AAV7YB26</accession>
<proteinExistence type="predicted"/>
<name>A0AAV7YB26_9EUKA</name>
<dbReference type="InterPro" id="IPR000210">
    <property type="entry name" value="BTB/POZ_dom"/>
</dbReference>
<evidence type="ECO:0000313" key="4">
    <source>
        <dbReference type="Proteomes" id="UP001146793"/>
    </source>
</evidence>
<evidence type="ECO:0000259" key="2">
    <source>
        <dbReference type="PROSITE" id="PS50097"/>
    </source>
</evidence>
<reference evidence="3" key="1">
    <citation type="submission" date="2022-08" db="EMBL/GenBank/DDBJ databases">
        <title>Novel sulphate-reducing endosymbionts in the free-living metamonad Anaeramoeba.</title>
        <authorList>
            <person name="Jerlstrom-Hultqvist J."/>
            <person name="Cepicka I."/>
            <person name="Gallot-Lavallee L."/>
            <person name="Salas-Leiva D."/>
            <person name="Curtis B.A."/>
            <person name="Zahonova K."/>
            <person name="Pipaliya S."/>
            <person name="Dacks J."/>
            <person name="Roger A.J."/>
        </authorList>
    </citation>
    <scope>NUCLEOTIDE SEQUENCE</scope>
    <source>
        <strain evidence="3">Busselton2</strain>
    </source>
</reference>
<feature type="region of interest" description="Disordered" evidence="1">
    <location>
        <begin position="234"/>
        <end position="279"/>
    </location>
</feature>
<dbReference type="AlphaFoldDB" id="A0AAV7YB26"/>
<organism evidence="3 4">
    <name type="scientific">Anaeramoeba flamelloides</name>
    <dbReference type="NCBI Taxonomy" id="1746091"/>
    <lineage>
        <taxon>Eukaryota</taxon>
        <taxon>Metamonada</taxon>
        <taxon>Anaeramoebidae</taxon>
        <taxon>Anaeramoeba</taxon>
    </lineage>
</organism>
<dbReference type="PROSITE" id="PS50097">
    <property type="entry name" value="BTB"/>
    <property type="match status" value="1"/>
</dbReference>
<feature type="compositionally biased region" description="Basic and acidic residues" evidence="1">
    <location>
        <begin position="236"/>
        <end position="261"/>
    </location>
</feature>
<feature type="domain" description="BTB" evidence="2">
    <location>
        <begin position="324"/>
        <end position="378"/>
    </location>
</feature>
<gene>
    <name evidence="3" type="ORF">M0812_28217</name>
</gene>
<feature type="compositionally biased region" description="Polar residues" evidence="1">
    <location>
        <begin position="262"/>
        <end position="279"/>
    </location>
</feature>
<dbReference type="Pfam" id="PF00651">
    <property type="entry name" value="BTB"/>
    <property type="match status" value="1"/>
</dbReference>
<dbReference type="Gene3D" id="3.30.710.10">
    <property type="entry name" value="Potassium Channel Kv1.1, Chain A"/>
    <property type="match status" value="1"/>
</dbReference>
<sequence>MYLSHISICKVNSKIPECFTNWRVFPTFEQAKQHVLTIFHSEYHHMFEKGPWVSELEWQESVFSQLEIDAQAFSGTVSKLLVGSSSEDLSLIKISFQELQNYALAQHQKFKSQQTVRNDFIELGKSRECSDVTIMNIPVNKTLTELRTGLKFHQVRQRLSSFSKDEIKIFVEWVFGCLYFTFSTKSALTKIFKKLGLDEKIAIKRGITDDLKLLLKDEDSKDFGIIIKTKSKSKKKEKEKEKQKEKQKEKEKEKEKNKDLNKQQYPNFNPQKNKSNSNNFKIVNENNLRNIQNYSQTNTNNNFGNIINDNNTNNLKTENCVIKKVHKFVLHARSELFKSMFQSIKNIEKQITDYSYRSLEFWDIFLEYLYTGEIQNKHINEHVLEELIDAEIFFQLNSNESLSEYVKWGLSQSQIQNKHQF</sequence>